<name>A0A6J1U9A8_9SAUR</name>
<keyword evidence="3" id="KW-1185">Reference proteome</keyword>
<feature type="coiled-coil region" evidence="1">
    <location>
        <begin position="436"/>
        <end position="470"/>
    </location>
</feature>
<organism evidence="3 4">
    <name type="scientific">Notechis scutatus</name>
    <name type="common">mainland tiger snake</name>
    <dbReference type="NCBI Taxonomy" id="8663"/>
    <lineage>
        <taxon>Eukaryota</taxon>
        <taxon>Metazoa</taxon>
        <taxon>Chordata</taxon>
        <taxon>Craniata</taxon>
        <taxon>Vertebrata</taxon>
        <taxon>Euteleostomi</taxon>
        <taxon>Lepidosauria</taxon>
        <taxon>Squamata</taxon>
        <taxon>Bifurcata</taxon>
        <taxon>Unidentata</taxon>
        <taxon>Episquamata</taxon>
        <taxon>Toxicofera</taxon>
        <taxon>Serpentes</taxon>
        <taxon>Colubroidea</taxon>
        <taxon>Elapidae</taxon>
        <taxon>Hydrophiinae</taxon>
        <taxon>Notechis</taxon>
    </lineage>
</organism>
<feature type="region of interest" description="Disordered" evidence="2">
    <location>
        <begin position="1"/>
        <end position="25"/>
    </location>
</feature>
<protein>
    <submittedName>
        <fullName evidence="4">Protein AKNAD1</fullName>
    </submittedName>
</protein>
<dbReference type="KEGG" id="nss:113414707"/>
<evidence type="ECO:0000313" key="3">
    <source>
        <dbReference type="Proteomes" id="UP000504612"/>
    </source>
</evidence>
<evidence type="ECO:0000256" key="2">
    <source>
        <dbReference type="SAM" id="MobiDB-lite"/>
    </source>
</evidence>
<accession>A0A6J1U9A8</accession>
<sequence>MLYSEDNTDNEQDDLPYDGDLPHRSQFSYDSQNLEEFISVEHVSPTVSTLTSSISSLTKENSDCKKQLSQRKINTALLTQKNDIEFTMSTGKEVHIGGFTNSGRNEEFSNSKMSDVLLRHFPTEDLTYQLIDSETIPEISFTDSFDETVLIKNKISENTGIFSSEEEIKNSERKVSCNSVLKNWNLTQDKLSLTDNDDLVCSSKYYNMDDSQFLIQKEPGINEDLNYTSTRKEYQNQQYFLDNTENFPNPQCNEYQAYYRLHDSSEISPKVKELKGNNESFVFLESNTIRNQEEENGPFELDQQLEVLTRQAEVQNHIDHLRFSPKIPPCSNSHTAELSIEAQSTGIASKMSAFSPATIPMEHMLDFSQASHPESQSKNITSSLPLVDAIRQPSVNTPFLQNITDDTEQILKKQTEELKANVEIFSECIKQNVFSVQEHLQFLQLLKEQLEQLEHNYVATKEKHHALQLQNHKRSSRTIGKFDPNRKVEGEIFKLGMFLEDIKEKIEKTFASYSSTYISSPSIRSHPSPVCSSYSVSPLNTSTNESPKRNFAGLNIPQNENYWKNKNHPIEVTPQKAYKKAIQGHSNHLFHQIHLQLQKKNIHLKMMASMDKTRQQTNKHILIEEFDQYHRSHKTKQNYNNEQENTDRNLNDLQIRSPTLANLISKESNEVDLTLLNEQGRSVSDTFLEKVRHSTDKPKIIMHPILKMQLSRNKICSCYSNRNKTEYRKATRGHSDCERFPIFFERKPVDLDVTGSLQNSIAHQRICKEEQREDFIHRLCDRQNRYIPQTRYSKMHESIILSPQYLSGSNINGRKSVSNRRKRQSKDINSMILNCTLDNAIQMANNLKTTTEHMMQAVSEDLAKVKIQTLSSGTAHQY</sequence>
<dbReference type="AlphaFoldDB" id="A0A6J1U9A8"/>
<dbReference type="GeneID" id="113414707"/>
<dbReference type="PANTHER" id="PTHR21510:SF16">
    <property type="entry name" value="PROTEIN AKNAD1"/>
    <property type="match status" value="1"/>
</dbReference>
<evidence type="ECO:0000256" key="1">
    <source>
        <dbReference type="SAM" id="Coils"/>
    </source>
</evidence>
<keyword evidence="1" id="KW-0175">Coiled coil</keyword>
<gene>
    <name evidence="4" type="primary">AKNAD1</name>
</gene>
<dbReference type="CTD" id="254268"/>
<proteinExistence type="predicted"/>
<reference evidence="4" key="1">
    <citation type="submission" date="2025-08" db="UniProtKB">
        <authorList>
            <consortium name="RefSeq"/>
        </authorList>
    </citation>
    <scope>IDENTIFICATION</scope>
</reference>
<dbReference type="InterPro" id="IPR052655">
    <property type="entry name" value="AKNA_Centrosome-Trans_reg"/>
</dbReference>
<feature type="compositionally biased region" description="Acidic residues" evidence="2">
    <location>
        <begin position="1"/>
        <end position="17"/>
    </location>
</feature>
<dbReference type="RefSeq" id="XP_026527496.1">
    <property type="nucleotide sequence ID" value="XM_026671711.1"/>
</dbReference>
<dbReference type="Proteomes" id="UP000504612">
    <property type="component" value="Unplaced"/>
</dbReference>
<evidence type="ECO:0000313" key="4">
    <source>
        <dbReference type="RefSeq" id="XP_026527496.1"/>
    </source>
</evidence>
<dbReference type="PANTHER" id="PTHR21510">
    <property type="entry name" value="AKNA DOMAIN-CONTAINING PROTEIN"/>
    <property type="match status" value="1"/>
</dbReference>